<organism evidence="2 3">
    <name type="scientific">Sphingobium rhizovicinum</name>
    <dbReference type="NCBI Taxonomy" id="432308"/>
    <lineage>
        <taxon>Bacteria</taxon>
        <taxon>Pseudomonadati</taxon>
        <taxon>Pseudomonadota</taxon>
        <taxon>Alphaproteobacteria</taxon>
        <taxon>Sphingomonadales</taxon>
        <taxon>Sphingomonadaceae</taxon>
        <taxon>Sphingobium</taxon>
    </lineage>
</organism>
<proteinExistence type="predicted"/>
<sequence>MQQVIGFLRNSRAYDLLFKPQTKTPGDVQEVARGYLLIAVFYLHAMIGVASYMGDQAWYSLIQLKLLAPNVSAFFLLNGMAAPALGKKGPSSVLHLSVALFLFAMISHVIGFLILLIGVGYASNGEAARALFEPLLLGTGYSSFVGWFFIVLAIARLFAYAFLRSKPVFLLIVGVSVLAIWIGKKLGAPDNIFEWRNWLTATLFFLIGMKLPDARKIPGWAAMLALALTLLLAMINRHGIFRIGPCLTCDLHFISQPMVGQYGSIFVYVPQQLLFIIFLLWAAKISAPLLIGRTARFFGQASLPILLLHGWVLLILYPSMLAGMPRVETPFLFVAILCTAIVVHALLYSCLTWPLHWLQAQVFKLSQIGQRRQKVRRQLATAQ</sequence>
<accession>A0ABV7NFK5</accession>
<dbReference type="EMBL" id="JBHRVU010000004">
    <property type="protein sequence ID" value="MFC3441137.1"/>
    <property type="molecule type" value="Genomic_DNA"/>
</dbReference>
<comment type="caution">
    <text evidence="2">The sequence shown here is derived from an EMBL/GenBank/DDBJ whole genome shotgun (WGS) entry which is preliminary data.</text>
</comment>
<gene>
    <name evidence="2" type="ORF">ACFOKF_07995</name>
</gene>
<feature type="transmembrane region" description="Helical" evidence="1">
    <location>
        <begin position="66"/>
        <end position="86"/>
    </location>
</feature>
<evidence type="ECO:0000313" key="2">
    <source>
        <dbReference type="EMBL" id="MFC3441137.1"/>
    </source>
</evidence>
<evidence type="ECO:0000313" key="3">
    <source>
        <dbReference type="Proteomes" id="UP001595681"/>
    </source>
</evidence>
<dbReference type="Proteomes" id="UP001595681">
    <property type="component" value="Unassembled WGS sequence"/>
</dbReference>
<keyword evidence="1" id="KW-0472">Membrane</keyword>
<feature type="transmembrane region" description="Helical" evidence="1">
    <location>
        <begin position="167"/>
        <end position="183"/>
    </location>
</feature>
<dbReference type="RefSeq" id="WP_380794736.1">
    <property type="nucleotide sequence ID" value="NZ_JBHRVU010000004.1"/>
</dbReference>
<protein>
    <recommendedName>
        <fullName evidence="4">Acyltransferase 3 domain-containing protein</fullName>
    </recommendedName>
</protein>
<feature type="transmembrane region" description="Helical" evidence="1">
    <location>
        <begin position="98"/>
        <end position="123"/>
    </location>
</feature>
<feature type="transmembrane region" description="Helical" evidence="1">
    <location>
        <begin position="217"/>
        <end position="235"/>
    </location>
</feature>
<keyword evidence="3" id="KW-1185">Reference proteome</keyword>
<feature type="transmembrane region" description="Helical" evidence="1">
    <location>
        <begin position="297"/>
        <end position="317"/>
    </location>
</feature>
<keyword evidence="1" id="KW-0812">Transmembrane</keyword>
<name>A0ABV7NFK5_9SPHN</name>
<feature type="transmembrane region" description="Helical" evidence="1">
    <location>
        <begin position="135"/>
        <end position="161"/>
    </location>
</feature>
<feature type="transmembrane region" description="Helical" evidence="1">
    <location>
        <begin position="329"/>
        <end position="348"/>
    </location>
</feature>
<evidence type="ECO:0000256" key="1">
    <source>
        <dbReference type="SAM" id="Phobius"/>
    </source>
</evidence>
<feature type="transmembrane region" description="Helical" evidence="1">
    <location>
        <begin position="34"/>
        <end position="54"/>
    </location>
</feature>
<keyword evidence="1" id="KW-1133">Transmembrane helix</keyword>
<evidence type="ECO:0008006" key="4">
    <source>
        <dbReference type="Google" id="ProtNLM"/>
    </source>
</evidence>
<reference evidence="3" key="1">
    <citation type="journal article" date="2019" name="Int. J. Syst. Evol. Microbiol.">
        <title>The Global Catalogue of Microorganisms (GCM) 10K type strain sequencing project: providing services to taxonomists for standard genome sequencing and annotation.</title>
        <authorList>
            <consortium name="The Broad Institute Genomics Platform"/>
            <consortium name="The Broad Institute Genome Sequencing Center for Infectious Disease"/>
            <person name="Wu L."/>
            <person name="Ma J."/>
        </authorList>
    </citation>
    <scope>NUCLEOTIDE SEQUENCE [LARGE SCALE GENOMIC DNA]</scope>
    <source>
        <strain evidence="3">CCM 7491</strain>
    </source>
</reference>